<organism evidence="2 3">
    <name type="scientific">Acetobacter tropicalis</name>
    <dbReference type="NCBI Taxonomy" id="104102"/>
    <lineage>
        <taxon>Bacteria</taxon>
        <taxon>Pseudomonadati</taxon>
        <taxon>Pseudomonadota</taxon>
        <taxon>Alphaproteobacteria</taxon>
        <taxon>Acetobacterales</taxon>
        <taxon>Acetobacteraceae</taxon>
        <taxon>Acetobacter</taxon>
    </lineage>
</organism>
<dbReference type="Proteomes" id="UP000075411">
    <property type="component" value="Unassembled WGS sequence"/>
</dbReference>
<dbReference type="AlphaFoldDB" id="A0A149U3Y6"/>
<keyword evidence="1" id="KW-0472">Membrane</keyword>
<dbReference type="EMBL" id="LHZT01000096">
    <property type="protein sequence ID" value="KXV60098.1"/>
    <property type="molecule type" value="Genomic_DNA"/>
</dbReference>
<gene>
    <name evidence="2" type="ORF">AD947_02860</name>
</gene>
<proteinExistence type="predicted"/>
<evidence type="ECO:0000256" key="1">
    <source>
        <dbReference type="SAM" id="Phobius"/>
    </source>
</evidence>
<dbReference type="RefSeq" id="WP_061487430.1">
    <property type="nucleotide sequence ID" value="NZ_LHZT01000096.1"/>
</dbReference>
<evidence type="ECO:0000313" key="2">
    <source>
        <dbReference type="EMBL" id="KXV60098.1"/>
    </source>
</evidence>
<dbReference type="PATRIC" id="fig|104102.12.peg.1986"/>
<evidence type="ECO:0000313" key="3">
    <source>
        <dbReference type="Proteomes" id="UP000075411"/>
    </source>
</evidence>
<protein>
    <submittedName>
        <fullName evidence="2">Uncharacterized protein</fullName>
    </submittedName>
</protein>
<feature type="transmembrane region" description="Helical" evidence="1">
    <location>
        <begin position="45"/>
        <end position="69"/>
    </location>
</feature>
<accession>A0A149U3Y6</accession>
<keyword evidence="1" id="KW-0812">Transmembrane</keyword>
<reference evidence="2 3" key="1">
    <citation type="submission" date="2015-06" db="EMBL/GenBank/DDBJ databases">
        <title>Improved classification and identification of acetic acid bacteria using matrix-assisted laser desorption/ionization time-of-flight mass spectrometry; Gluconobacter nephelii and Gluconobacter uchimurae are later heterotypic synonyms of Gluconobacter japonicus and Gluconobacter oxydans, respectively.</title>
        <authorList>
            <person name="Li L."/>
            <person name="Cleenwerck I."/>
            <person name="De Vuyst L."/>
            <person name="Vandamme P."/>
        </authorList>
    </citation>
    <scope>NUCLEOTIDE SEQUENCE [LARGE SCALE GENOMIC DNA]</scope>
    <source>
        <strain evidence="2 3">LMG 1663</strain>
    </source>
</reference>
<keyword evidence="1" id="KW-1133">Transmembrane helix</keyword>
<name>A0A149U3Y6_9PROT</name>
<sequence>MGSRTGLLLAGSAVLGPLGWRWVRNSQTETRHLGGRLTRYRPDQDIAWVSALLKLLAGSVLMIAAVRILQKAVHKC</sequence>
<comment type="caution">
    <text evidence="2">The sequence shown here is derived from an EMBL/GenBank/DDBJ whole genome shotgun (WGS) entry which is preliminary data.</text>
</comment>